<dbReference type="Proteomes" id="UP001500556">
    <property type="component" value="Unassembled WGS sequence"/>
</dbReference>
<organism evidence="2 3">
    <name type="scientific">Pedococcus ginsenosidimutans</name>
    <dbReference type="NCBI Taxonomy" id="490570"/>
    <lineage>
        <taxon>Bacteria</taxon>
        <taxon>Bacillati</taxon>
        <taxon>Actinomycetota</taxon>
        <taxon>Actinomycetes</taxon>
        <taxon>Micrococcales</taxon>
        <taxon>Intrasporangiaceae</taxon>
        <taxon>Pedococcus</taxon>
    </lineage>
</organism>
<name>A0ABP8YNJ1_9MICO</name>
<keyword evidence="3" id="KW-1185">Reference proteome</keyword>
<dbReference type="SUPFAM" id="SSF88659">
    <property type="entry name" value="Sigma3 and sigma4 domains of RNA polymerase sigma factors"/>
    <property type="match status" value="1"/>
</dbReference>
<gene>
    <name evidence="2" type="ORF">GCM10025782_36450</name>
</gene>
<protein>
    <recommendedName>
        <fullName evidence="4">RNA polymerase sigma-70 region 4 domain-containing protein</fullName>
    </recommendedName>
</protein>
<evidence type="ECO:0000313" key="3">
    <source>
        <dbReference type="Proteomes" id="UP001500556"/>
    </source>
</evidence>
<accession>A0ABP8YNJ1</accession>
<dbReference type="RefSeq" id="WP_345505291.1">
    <property type="nucleotide sequence ID" value="NZ_BAABLO010000013.1"/>
</dbReference>
<dbReference type="InterPro" id="IPR036388">
    <property type="entry name" value="WH-like_DNA-bd_sf"/>
</dbReference>
<proteinExistence type="predicted"/>
<sequence length="527" mass="56666">MQREVDPDFARYVRARQHQLLRAAHLVCGERQLAERVLEGSLATVARRWERVREDADTAVRREVYRDAVSAARGVRDDVRGVLGELAPRERALLVLRYFEERSEAQVAEVVGGAVPDVTRSTRTAVARLHDLYPAQDVTELLDHASRHVVEVDLADRSWRAALARRRVRRRRAVSAVAGVAALGVVVAVAQGAGRGTTPTPSPTTPTTTTTAAMQKLPDGTVYAEMPLEGEENRLPDYDAGLPSVIDPEARAVRLSTLAAPPGSVVAVYLRRAGTHYRAVLVPKDHPQVVVDTLDLLPTRDAGGNEGVPLGPKAISPEGSYVVFAQPGAVVRLDLRSGAVDRYAVPAADLQVVGWGPGRTVVARTAREAWSLDLDQPSPRAERTAVPPEVVRGVALPVTELAGETVSAGRWAASGAYFDQDVTSPVIVRGNGPIYQGLVAVDAQARSGRVLLAPESPDGRTGRVKECCTVLSWADPSTVLFRSSGYDGSWVLAWNVETGRVYDVARLDEGGGVDYPRAIALAVGTRD</sequence>
<reference evidence="3" key="1">
    <citation type="journal article" date="2019" name="Int. J. Syst. Evol. Microbiol.">
        <title>The Global Catalogue of Microorganisms (GCM) 10K type strain sequencing project: providing services to taxonomists for standard genome sequencing and annotation.</title>
        <authorList>
            <consortium name="The Broad Institute Genomics Platform"/>
            <consortium name="The Broad Institute Genome Sequencing Center for Infectious Disease"/>
            <person name="Wu L."/>
            <person name="Ma J."/>
        </authorList>
    </citation>
    <scope>NUCLEOTIDE SEQUENCE [LARGE SCALE GENOMIC DNA]</scope>
    <source>
        <strain evidence="3">JCM 18961</strain>
    </source>
</reference>
<evidence type="ECO:0000256" key="1">
    <source>
        <dbReference type="SAM" id="Phobius"/>
    </source>
</evidence>
<evidence type="ECO:0008006" key="4">
    <source>
        <dbReference type="Google" id="ProtNLM"/>
    </source>
</evidence>
<keyword evidence="1" id="KW-1133">Transmembrane helix</keyword>
<dbReference type="EMBL" id="BAABLO010000013">
    <property type="protein sequence ID" value="GAA4733666.1"/>
    <property type="molecule type" value="Genomic_DNA"/>
</dbReference>
<keyword evidence="1" id="KW-0812">Transmembrane</keyword>
<dbReference type="InterPro" id="IPR013324">
    <property type="entry name" value="RNA_pol_sigma_r3/r4-like"/>
</dbReference>
<evidence type="ECO:0000313" key="2">
    <source>
        <dbReference type="EMBL" id="GAA4733666.1"/>
    </source>
</evidence>
<keyword evidence="1" id="KW-0472">Membrane</keyword>
<dbReference type="Gene3D" id="1.10.10.10">
    <property type="entry name" value="Winged helix-like DNA-binding domain superfamily/Winged helix DNA-binding domain"/>
    <property type="match status" value="1"/>
</dbReference>
<feature type="transmembrane region" description="Helical" evidence="1">
    <location>
        <begin position="173"/>
        <end position="193"/>
    </location>
</feature>
<dbReference type="SUPFAM" id="SSF82171">
    <property type="entry name" value="DPP6 N-terminal domain-like"/>
    <property type="match status" value="1"/>
</dbReference>
<comment type="caution">
    <text evidence="2">The sequence shown here is derived from an EMBL/GenBank/DDBJ whole genome shotgun (WGS) entry which is preliminary data.</text>
</comment>